<dbReference type="RefSeq" id="WP_308357769.1">
    <property type="nucleotide sequence ID" value="NZ_CP129970.2"/>
</dbReference>
<dbReference type="InterPro" id="IPR000782">
    <property type="entry name" value="FAS1_domain"/>
</dbReference>
<dbReference type="PROSITE" id="PS51257">
    <property type="entry name" value="PROKAR_LIPOPROTEIN"/>
    <property type="match status" value="1"/>
</dbReference>
<proteinExistence type="predicted"/>
<evidence type="ECO:0000259" key="2">
    <source>
        <dbReference type="PROSITE" id="PS50213"/>
    </source>
</evidence>
<dbReference type="PROSITE" id="PS50213">
    <property type="entry name" value="FAS1"/>
    <property type="match status" value="1"/>
</dbReference>
<gene>
    <name evidence="3" type="ORF">QYS48_29270</name>
</gene>
<evidence type="ECO:0000313" key="4">
    <source>
        <dbReference type="Proteomes" id="UP001244443"/>
    </source>
</evidence>
<feature type="signal peptide" evidence="1">
    <location>
        <begin position="1"/>
        <end position="23"/>
    </location>
</feature>
<accession>A0AA51RDA1</accession>
<protein>
    <submittedName>
        <fullName evidence="3">Fasciclin domain-containing protein</fullName>
    </submittedName>
</protein>
<feature type="domain" description="FAS1" evidence="2">
    <location>
        <begin position="41"/>
        <end position="182"/>
    </location>
</feature>
<dbReference type="SUPFAM" id="SSF82153">
    <property type="entry name" value="FAS1 domain"/>
    <property type="match status" value="1"/>
</dbReference>
<organism evidence="3 4">
    <name type="scientific">Marivirga arenosa</name>
    <dbReference type="NCBI Taxonomy" id="3059076"/>
    <lineage>
        <taxon>Bacteria</taxon>
        <taxon>Pseudomonadati</taxon>
        <taxon>Bacteroidota</taxon>
        <taxon>Cytophagia</taxon>
        <taxon>Cytophagales</taxon>
        <taxon>Marivirgaceae</taxon>
        <taxon>Marivirga</taxon>
    </lineage>
</organism>
<dbReference type="Gene3D" id="2.30.180.10">
    <property type="entry name" value="FAS1 domain"/>
    <property type="match status" value="1"/>
</dbReference>
<feature type="chain" id="PRO_5041342420" evidence="1">
    <location>
        <begin position="24"/>
        <end position="357"/>
    </location>
</feature>
<evidence type="ECO:0000256" key="1">
    <source>
        <dbReference type="SAM" id="SignalP"/>
    </source>
</evidence>
<dbReference type="Gene3D" id="2.60.120.200">
    <property type="match status" value="1"/>
</dbReference>
<sequence length="357" mass="38300">MKNILKYASFVFAGMLIFSTSCIDENYDDSSDVGITDDPLLLTVINEENASGELSSFISLADENGLVGALTSNKTQEQRTVFAPTNNAFAILASQLGYDSVEDLLADDAVNLVEILETHIALANLSLNQIETGSFRSIATLSGINVPVARDGGLVINANPDLEILRSNSEGNGTVHVISRVLLPIRFNIDFSADFGGDFDACSAVLADWRVENVVLAGGSGWGCTSFGFDGQGIQANGFSGGPQEVDSWIISPVQESNDVVLNTLKFKYASRFDGPSPEIWVIAEDDYAADGAFDASAWTQLEFNFPPPASENNVFSDQAVGIPSEFHNDAYRFAFRYISGAGATRVTIDNVEVGEE</sequence>
<keyword evidence="1" id="KW-0732">Signal</keyword>
<dbReference type="InterPro" id="IPR036378">
    <property type="entry name" value="FAS1_dom_sf"/>
</dbReference>
<dbReference type="Proteomes" id="UP001244443">
    <property type="component" value="Chromosome"/>
</dbReference>
<name>A0AA51RDA1_9BACT</name>
<dbReference type="SMART" id="SM00554">
    <property type="entry name" value="FAS1"/>
    <property type="match status" value="1"/>
</dbReference>
<evidence type="ECO:0000313" key="3">
    <source>
        <dbReference type="EMBL" id="WMN07594.1"/>
    </source>
</evidence>
<dbReference type="EMBL" id="CP129970">
    <property type="protein sequence ID" value="WMN07594.1"/>
    <property type="molecule type" value="Genomic_DNA"/>
</dbReference>
<reference evidence="3" key="1">
    <citation type="submission" date="2023-08" db="EMBL/GenBank/DDBJ databases">
        <title>Comparative genomics and taxonomic characterization of three novel marine species of genus Marivirga.</title>
        <authorList>
            <person name="Muhammad N."/>
            <person name="Kim S.-G."/>
        </authorList>
    </citation>
    <scope>NUCLEOTIDE SEQUENCE [LARGE SCALE GENOMIC DNA]</scope>
    <source>
        <strain evidence="3">ABR2-2</strain>
    </source>
</reference>
<dbReference type="Pfam" id="PF02469">
    <property type="entry name" value="Fasciclin"/>
    <property type="match status" value="1"/>
</dbReference>
<dbReference type="NCBIfam" id="NF038128">
    <property type="entry name" value="choice_anch_J"/>
    <property type="match status" value="1"/>
</dbReference>
<dbReference type="AlphaFoldDB" id="A0AA51RDA1"/>
<keyword evidence="4" id="KW-1185">Reference proteome</keyword>